<sequence>MATAINPQAKPKRSLLILMAAFIIPVVLAKLALDFNWFEQGATNKGELLQPVENLQPLLSEQSPKWRVMYIVPAQCGNECENAIYAIQQVWLALGKESDRAQPAVFLTATSDSKAMNILHDYEHINAVTLNQSQMQQLEASQVNEHIFLVDTQGNAMLRYPLYQLRQDAVMGSRDVLSDLRKLLKLSRIG</sequence>
<evidence type="ECO:0000313" key="2">
    <source>
        <dbReference type="Proteomes" id="UP001595477"/>
    </source>
</evidence>
<name>A0ABV7K6F2_9ALTE</name>
<comment type="caution">
    <text evidence="1">The sequence shown here is derived from an EMBL/GenBank/DDBJ whole genome shotgun (WGS) entry which is preliminary data.</text>
</comment>
<dbReference type="Proteomes" id="UP001595477">
    <property type="component" value="Unassembled WGS sequence"/>
</dbReference>
<proteinExistence type="predicted"/>
<accession>A0ABV7K6F2</accession>
<dbReference type="RefSeq" id="WP_123326271.1">
    <property type="nucleotide sequence ID" value="NZ_JBHRSX010000099.1"/>
</dbReference>
<organism evidence="1 2">
    <name type="scientific">Alteromonas oceani</name>
    <dbReference type="NCBI Taxonomy" id="2071609"/>
    <lineage>
        <taxon>Bacteria</taxon>
        <taxon>Pseudomonadati</taxon>
        <taxon>Pseudomonadota</taxon>
        <taxon>Gammaproteobacteria</taxon>
        <taxon>Alteromonadales</taxon>
        <taxon>Alteromonadaceae</taxon>
        <taxon>Alteromonas/Salinimonas group</taxon>
        <taxon>Alteromonas</taxon>
    </lineage>
</organism>
<keyword evidence="2" id="KW-1185">Reference proteome</keyword>
<protein>
    <recommendedName>
        <fullName evidence="3">Transmembrane cytochrome oxidase associated protein</fullName>
    </recommendedName>
</protein>
<gene>
    <name evidence="1" type="ORF">ACFOEW_19095</name>
</gene>
<evidence type="ECO:0000313" key="1">
    <source>
        <dbReference type="EMBL" id="MFC3203916.1"/>
    </source>
</evidence>
<dbReference type="EMBL" id="JBHRSX010000099">
    <property type="protein sequence ID" value="MFC3203916.1"/>
    <property type="molecule type" value="Genomic_DNA"/>
</dbReference>
<evidence type="ECO:0008006" key="3">
    <source>
        <dbReference type="Google" id="ProtNLM"/>
    </source>
</evidence>
<reference evidence="2" key="1">
    <citation type="journal article" date="2019" name="Int. J. Syst. Evol. Microbiol.">
        <title>The Global Catalogue of Microorganisms (GCM) 10K type strain sequencing project: providing services to taxonomists for standard genome sequencing and annotation.</title>
        <authorList>
            <consortium name="The Broad Institute Genomics Platform"/>
            <consortium name="The Broad Institute Genome Sequencing Center for Infectious Disease"/>
            <person name="Wu L."/>
            <person name="Ma J."/>
        </authorList>
    </citation>
    <scope>NUCLEOTIDE SEQUENCE [LARGE SCALE GENOMIC DNA]</scope>
    <source>
        <strain evidence="2">KCTC 52449</strain>
    </source>
</reference>